<proteinExistence type="predicted"/>
<dbReference type="EMBL" id="MLAU01003315">
    <property type="protein sequence ID" value="OIW19811.1"/>
    <property type="molecule type" value="Genomic_DNA"/>
</dbReference>
<protein>
    <recommendedName>
        <fullName evidence="1">WW domain-containing protein</fullName>
    </recommendedName>
</protein>
<evidence type="ECO:0000313" key="3">
    <source>
        <dbReference type="Proteomes" id="UP000188354"/>
    </source>
</evidence>
<evidence type="ECO:0000259" key="1">
    <source>
        <dbReference type="PROSITE" id="PS50020"/>
    </source>
</evidence>
<dbReference type="InterPro" id="IPR001202">
    <property type="entry name" value="WW_dom"/>
</dbReference>
<dbReference type="AlphaFoldDB" id="A0A394DGR5"/>
<organism evidence="2 3">
    <name type="scientific">Lupinus angustifolius</name>
    <name type="common">Narrow-leaved blue lupine</name>
    <dbReference type="NCBI Taxonomy" id="3871"/>
    <lineage>
        <taxon>Eukaryota</taxon>
        <taxon>Viridiplantae</taxon>
        <taxon>Streptophyta</taxon>
        <taxon>Embryophyta</taxon>
        <taxon>Tracheophyta</taxon>
        <taxon>Spermatophyta</taxon>
        <taxon>Magnoliopsida</taxon>
        <taxon>eudicotyledons</taxon>
        <taxon>Gunneridae</taxon>
        <taxon>Pentapetalae</taxon>
        <taxon>rosids</taxon>
        <taxon>fabids</taxon>
        <taxon>Fabales</taxon>
        <taxon>Fabaceae</taxon>
        <taxon>Papilionoideae</taxon>
        <taxon>50 kb inversion clade</taxon>
        <taxon>genistoids sensu lato</taxon>
        <taxon>core genistoids</taxon>
        <taxon>Genisteae</taxon>
        <taxon>Lupinus</taxon>
    </lineage>
</organism>
<dbReference type="PROSITE" id="PS50020">
    <property type="entry name" value="WW_DOMAIN_2"/>
    <property type="match status" value="1"/>
</dbReference>
<name>A0A394DGR5_LUPAN</name>
<dbReference type="Gene3D" id="2.20.70.10">
    <property type="match status" value="1"/>
</dbReference>
<evidence type="ECO:0000313" key="2">
    <source>
        <dbReference type="EMBL" id="OIW19811.1"/>
    </source>
</evidence>
<accession>A0A394DGR5</accession>
<sequence>MNFYIHFQNGKHHNLSPISLPLNNGQHHNHSQNHHPNHTISPLNHLIPHILLFIKKSFSHNLIIHHLRSMTHSQPWKEYLNFNGMKYFYNNMTNEYAWEIPHPTFFSPTPSQILTPHFVHPPIADLFVEIRDLLHKLQEDLEDGHNSNVSTQRQI</sequence>
<reference evidence="2 3" key="1">
    <citation type="journal article" date="2017" name="Plant Biotechnol. J.">
        <title>A comprehensive draft genome sequence for lupin (Lupinus angustifolius), an emerging health food: insights into plant-microbe interactions and legume evolution.</title>
        <authorList>
            <person name="Hane J.K."/>
            <person name="Ming Y."/>
            <person name="Kamphuis L.G."/>
            <person name="Nelson M.N."/>
            <person name="Garg G."/>
            <person name="Atkins C.A."/>
            <person name="Bayer P.E."/>
            <person name="Bravo A."/>
            <person name="Bringans S."/>
            <person name="Cannon S."/>
            <person name="Edwards D."/>
            <person name="Foley R."/>
            <person name="Gao L.L."/>
            <person name="Harrison M.J."/>
            <person name="Huang W."/>
            <person name="Hurgobin B."/>
            <person name="Li S."/>
            <person name="Liu C.W."/>
            <person name="McGrath A."/>
            <person name="Morahan G."/>
            <person name="Murray J."/>
            <person name="Weller J."/>
            <person name="Jian J."/>
            <person name="Singh K.B."/>
        </authorList>
    </citation>
    <scope>NUCLEOTIDE SEQUENCE [LARGE SCALE GENOMIC DNA]</scope>
    <source>
        <strain evidence="3">cv. Tanjil</strain>
        <tissue evidence="2">Whole plant</tissue>
    </source>
</reference>
<dbReference type="Proteomes" id="UP000188354">
    <property type="component" value="Unassembled WGS sequence"/>
</dbReference>
<dbReference type="SUPFAM" id="SSF51045">
    <property type="entry name" value="WW domain"/>
    <property type="match status" value="1"/>
</dbReference>
<keyword evidence="3" id="KW-1185">Reference proteome</keyword>
<feature type="domain" description="WW" evidence="1">
    <location>
        <begin position="70"/>
        <end position="103"/>
    </location>
</feature>
<dbReference type="InterPro" id="IPR036020">
    <property type="entry name" value="WW_dom_sf"/>
</dbReference>
<dbReference type="Gramene" id="OIW19811">
    <property type="protein sequence ID" value="OIW19811"/>
    <property type="gene ID" value="TanjilG_24510"/>
</dbReference>
<gene>
    <name evidence="2" type="ORF">TanjilG_24510</name>
</gene>
<comment type="caution">
    <text evidence="2">The sequence shown here is derived from an EMBL/GenBank/DDBJ whole genome shotgun (WGS) entry which is preliminary data.</text>
</comment>
<dbReference type="CDD" id="cd00201">
    <property type="entry name" value="WW"/>
    <property type="match status" value="1"/>
</dbReference>